<dbReference type="Pfam" id="PF01272">
    <property type="entry name" value="GreA_GreB"/>
    <property type="match status" value="1"/>
</dbReference>
<evidence type="ECO:0000256" key="5">
    <source>
        <dbReference type="ARBA" id="ARBA00023163"/>
    </source>
</evidence>
<dbReference type="PIRSF" id="PIRSF006092">
    <property type="entry name" value="GreA_GreB"/>
    <property type="match status" value="1"/>
</dbReference>
<dbReference type="InterPro" id="IPR028624">
    <property type="entry name" value="Tscrpt_elong_fac_GreA/B"/>
</dbReference>
<evidence type="ECO:0000256" key="2">
    <source>
        <dbReference type="ARBA" id="ARBA00013729"/>
    </source>
</evidence>
<keyword evidence="8" id="KW-0175">Coiled coil</keyword>
<dbReference type="InterPro" id="IPR023459">
    <property type="entry name" value="Tscrpt_elong_fac_GreA/B_fam"/>
</dbReference>
<dbReference type="GO" id="GO:0006354">
    <property type="term" value="P:DNA-templated transcription elongation"/>
    <property type="evidence" value="ECO:0007669"/>
    <property type="project" value="TreeGrafter"/>
</dbReference>
<dbReference type="InterPro" id="IPR022691">
    <property type="entry name" value="Tscrpt_elong_fac_GreA/B_N"/>
</dbReference>
<evidence type="ECO:0000256" key="9">
    <source>
        <dbReference type="RuleBase" id="RU000556"/>
    </source>
</evidence>
<protein>
    <recommendedName>
        <fullName evidence="2 8">Transcription elongation factor GreA</fullName>
    </recommendedName>
    <alternativeName>
        <fullName evidence="7 8">Transcript cleavage factor GreA</fullName>
    </alternativeName>
</protein>
<dbReference type="PANTHER" id="PTHR30437">
    <property type="entry name" value="TRANSCRIPTION ELONGATION FACTOR GREA"/>
    <property type="match status" value="1"/>
</dbReference>
<feature type="coiled-coil region" evidence="8">
    <location>
        <begin position="24"/>
        <end position="80"/>
    </location>
</feature>
<dbReference type="GO" id="GO:0070063">
    <property type="term" value="F:RNA polymerase binding"/>
    <property type="evidence" value="ECO:0007669"/>
    <property type="project" value="InterPro"/>
</dbReference>
<dbReference type="InterPro" id="IPR036805">
    <property type="entry name" value="Tscrpt_elong_fac_GreA/B_N_sf"/>
</dbReference>
<keyword evidence="4 8" id="KW-0238">DNA-binding</keyword>
<dbReference type="HAMAP" id="MF_00105">
    <property type="entry name" value="GreA_GreB"/>
    <property type="match status" value="1"/>
</dbReference>
<dbReference type="GO" id="GO:0032784">
    <property type="term" value="P:regulation of DNA-templated transcription elongation"/>
    <property type="evidence" value="ECO:0007669"/>
    <property type="project" value="UniProtKB-UniRule"/>
</dbReference>
<sequence length="165" mass="18473">MLESPKFQNEELREEPEYLTREGFERLQKELEELKNRRLEIAKLLEEAIDDGDLTENAAFHGAKERQEENEMQIAELEDKLRRAAIIEKEKTGVGQLGSTLVLKKEGNAEELAYFLVGAAEADPLKGKISNESPLGSALMGRKKGESVEVLTPGGKIKYTITDVN</sequence>
<evidence type="ECO:0000256" key="8">
    <source>
        <dbReference type="HAMAP-Rule" id="MF_00105"/>
    </source>
</evidence>
<evidence type="ECO:0000313" key="13">
    <source>
        <dbReference type="Proteomes" id="UP000178116"/>
    </source>
</evidence>
<dbReference type="PANTHER" id="PTHR30437:SF4">
    <property type="entry name" value="TRANSCRIPTION ELONGATION FACTOR GREA"/>
    <property type="match status" value="1"/>
</dbReference>
<dbReference type="EMBL" id="MHRA01000032">
    <property type="protein sequence ID" value="OHA14978.1"/>
    <property type="molecule type" value="Genomic_DNA"/>
</dbReference>
<feature type="domain" description="Transcription elongation factor GreA/GreB C-terminal" evidence="10">
    <location>
        <begin position="96"/>
        <end position="164"/>
    </location>
</feature>
<proteinExistence type="inferred from homology"/>
<evidence type="ECO:0000313" key="12">
    <source>
        <dbReference type="EMBL" id="OHA14978.1"/>
    </source>
</evidence>
<comment type="function">
    <text evidence="6 8 9">Necessary for efficient RNA polymerase transcription elongation past template-encoded arresting sites. The arresting sites in DNA have the property of trapping a certain fraction of elongating RNA polymerases that pass through, resulting in locked ternary complexes. Cleavage of the nascent transcript by cleavage factors such as GreA or GreB allows the resumption of elongation from the new 3'terminus. GreA releases sequences of 2 to 3 nucleotides.</text>
</comment>
<evidence type="ECO:0000259" key="10">
    <source>
        <dbReference type="Pfam" id="PF01272"/>
    </source>
</evidence>
<dbReference type="InterPro" id="IPR036953">
    <property type="entry name" value="GreA/GreB_C_sf"/>
</dbReference>
<evidence type="ECO:0000256" key="1">
    <source>
        <dbReference type="ARBA" id="ARBA00008213"/>
    </source>
</evidence>
<evidence type="ECO:0000256" key="3">
    <source>
        <dbReference type="ARBA" id="ARBA00023015"/>
    </source>
</evidence>
<feature type="domain" description="Transcription elongation factor GreA/GreB N-terminal" evidence="11">
    <location>
        <begin position="18"/>
        <end position="86"/>
    </location>
</feature>
<dbReference type="AlphaFoldDB" id="A0A1G2LTK1"/>
<dbReference type="GO" id="GO:0003677">
    <property type="term" value="F:DNA binding"/>
    <property type="evidence" value="ECO:0007669"/>
    <property type="project" value="UniProtKB-UniRule"/>
</dbReference>
<reference evidence="12 13" key="1">
    <citation type="journal article" date="2016" name="Nat. Commun.">
        <title>Thousands of microbial genomes shed light on interconnected biogeochemical processes in an aquifer system.</title>
        <authorList>
            <person name="Anantharaman K."/>
            <person name="Brown C.T."/>
            <person name="Hug L.A."/>
            <person name="Sharon I."/>
            <person name="Castelle C.J."/>
            <person name="Probst A.J."/>
            <person name="Thomas B.C."/>
            <person name="Singh A."/>
            <person name="Wilkins M.J."/>
            <person name="Karaoz U."/>
            <person name="Brodie E.L."/>
            <person name="Williams K.H."/>
            <person name="Hubbard S.S."/>
            <person name="Banfield J.F."/>
        </authorList>
    </citation>
    <scope>NUCLEOTIDE SEQUENCE [LARGE SCALE GENOMIC DNA]</scope>
</reference>
<dbReference type="SUPFAM" id="SSF46557">
    <property type="entry name" value="GreA transcript cleavage protein, N-terminal domain"/>
    <property type="match status" value="1"/>
</dbReference>
<accession>A0A1G2LTK1</accession>
<dbReference type="FunFam" id="1.10.287.180:FF:000001">
    <property type="entry name" value="Transcription elongation factor GreA"/>
    <property type="match status" value="1"/>
</dbReference>
<dbReference type="NCBIfam" id="TIGR01462">
    <property type="entry name" value="greA"/>
    <property type="match status" value="1"/>
</dbReference>
<evidence type="ECO:0000256" key="6">
    <source>
        <dbReference type="ARBA" id="ARBA00024916"/>
    </source>
</evidence>
<dbReference type="Gene3D" id="1.10.287.180">
    <property type="entry name" value="Transcription elongation factor, GreA/GreB, N-terminal domain"/>
    <property type="match status" value="1"/>
</dbReference>
<dbReference type="Proteomes" id="UP000178116">
    <property type="component" value="Unassembled WGS sequence"/>
</dbReference>
<keyword evidence="5 8" id="KW-0804">Transcription</keyword>
<comment type="similarity">
    <text evidence="1 8 9">Belongs to the GreA/GreB family.</text>
</comment>
<dbReference type="InterPro" id="IPR001437">
    <property type="entry name" value="Tscrpt_elong_fac_GreA/B_C"/>
</dbReference>
<comment type="caution">
    <text evidence="12">The sequence shown here is derived from an EMBL/GenBank/DDBJ whole genome shotgun (WGS) entry which is preliminary data.</text>
</comment>
<name>A0A1G2LTK1_9BACT</name>
<evidence type="ECO:0000256" key="4">
    <source>
        <dbReference type="ARBA" id="ARBA00023125"/>
    </source>
</evidence>
<organism evidence="12 13">
    <name type="scientific">Candidatus Tagabacteria bacterium RIFCSPLOWO2_01_FULL_42_9</name>
    <dbReference type="NCBI Taxonomy" id="1802296"/>
    <lineage>
        <taxon>Bacteria</taxon>
        <taxon>Candidatus Tagaibacteriota</taxon>
    </lineage>
</organism>
<gene>
    <name evidence="8" type="primary">greA</name>
    <name evidence="12" type="ORF">A3A10_01635</name>
</gene>
<dbReference type="SUPFAM" id="SSF54534">
    <property type="entry name" value="FKBP-like"/>
    <property type="match status" value="1"/>
</dbReference>
<dbReference type="Gene3D" id="3.10.50.30">
    <property type="entry name" value="Transcription elongation factor, GreA/GreB, C-terminal domain"/>
    <property type="match status" value="1"/>
</dbReference>
<evidence type="ECO:0000256" key="7">
    <source>
        <dbReference type="ARBA" id="ARBA00030776"/>
    </source>
</evidence>
<keyword evidence="3 8" id="KW-0805">Transcription regulation</keyword>
<dbReference type="NCBIfam" id="NF001263">
    <property type="entry name" value="PRK00226.1-4"/>
    <property type="match status" value="1"/>
</dbReference>
<dbReference type="Pfam" id="PF03449">
    <property type="entry name" value="GreA_GreB_N"/>
    <property type="match status" value="1"/>
</dbReference>
<dbReference type="InterPro" id="IPR006359">
    <property type="entry name" value="Tscrpt_elong_fac_GreA"/>
</dbReference>
<evidence type="ECO:0000259" key="11">
    <source>
        <dbReference type="Pfam" id="PF03449"/>
    </source>
</evidence>